<dbReference type="Pfam" id="PF13192">
    <property type="entry name" value="Thioredoxin_3"/>
    <property type="match status" value="1"/>
</dbReference>
<feature type="disulfide bond" description="Redox-active" evidence="11">
    <location>
        <begin position="371"/>
        <end position="374"/>
    </location>
</feature>
<dbReference type="CDD" id="cd02974">
    <property type="entry name" value="AhpF_NTD_N"/>
    <property type="match status" value="1"/>
</dbReference>
<dbReference type="PROSITE" id="PS00573">
    <property type="entry name" value="PYRIDINE_REDOX_2"/>
    <property type="match status" value="1"/>
</dbReference>
<dbReference type="PIRSF" id="PIRSF000238">
    <property type="entry name" value="AhpF"/>
    <property type="match status" value="1"/>
</dbReference>
<dbReference type="InterPro" id="IPR012336">
    <property type="entry name" value="Thioredoxin-like_fold"/>
</dbReference>
<dbReference type="InterPro" id="IPR023753">
    <property type="entry name" value="FAD/NAD-binding_dom"/>
</dbReference>
<evidence type="ECO:0000256" key="10">
    <source>
        <dbReference type="PIRSR" id="PIRSR000238-1"/>
    </source>
</evidence>
<dbReference type="InterPro" id="IPR036188">
    <property type="entry name" value="FAD/NAD-bd_sf"/>
</dbReference>
<dbReference type="Proteomes" id="UP000009888">
    <property type="component" value="Unassembled WGS sequence"/>
</dbReference>
<dbReference type="Gene3D" id="3.50.50.60">
    <property type="entry name" value="FAD/NAD(P)-binding domain"/>
    <property type="match status" value="2"/>
</dbReference>
<dbReference type="InterPro" id="IPR050097">
    <property type="entry name" value="Ferredoxin-NADP_redctase_2"/>
</dbReference>
<evidence type="ECO:0000256" key="4">
    <source>
        <dbReference type="ARBA" id="ARBA00022827"/>
    </source>
</evidence>
<dbReference type="GO" id="GO:0102039">
    <property type="term" value="F:NADH-dependent peroxiredoxin activity"/>
    <property type="evidence" value="ECO:0007669"/>
    <property type="project" value="InterPro"/>
</dbReference>
<sequence>MLDSQTTAQLRKYFELIREPVNLEFSGDDSADSQKMRTLLDEIAALSERITVREVAAERTPSFRVARANSEVGVTFAGIPLGHEFESLLLALLQVGGHPVKISPELAERVEALPELDFTTYFSLTCQNCPTVVQALNSMSVLNPKIRHTAVEGGLNREEVQRLGVMSVPTVMLNGEEFAQGRMGIERILDRLEDQGITASLSGAAESADGVASGADAAIGAAGAAPRQSVAARRMTELGTLNVLVIGGGPAGSAAAIYTARKGLKTALVTGNIGGQVLETTGIENIPGIPHTEGSKLAANLEEHIRDYRVNVFQGVTAHSLERGADGLITAQFEGEARLQARSVILAVGAQWRLLGVPGESEYRNRGVSFCPHCDGPVFAGKPLAVVGGGNSGVEAAIDLAGVASHVTLFEFQDHLKADEVLVEKARDMGNIDIVTGAAVSEVLGDGARVTGLAWQDRESGDSNRVDVSGVFVQIGLVPGTAWLSGIVDLNARGEIIIDREGATSLEGVYAAGDCTDEPYKQITIAFGAGATASLGAFNYLIRSGSSPSN</sequence>
<dbReference type="InterPro" id="IPR044141">
    <property type="entry name" value="AhpF_NTD_C"/>
</dbReference>
<dbReference type="HOGENOM" id="CLU_031864_4_0_11"/>
<dbReference type="SUPFAM" id="SSF51905">
    <property type="entry name" value="FAD/NAD(P)-binding domain"/>
    <property type="match status" value="1"/>
</dbReference>
<evidence type="ECO:0000256" key="8">
    <source>
        <dbReference type="ARBA" id="ARBA00023284"/>
    </source>
</evidence>
<evidence type="ECO:0000256" key="1">
    <source>
        <dbReference type="ARBA" id="ARBA00009333"/>
    </source>
</evidence>
<comment type="cofactor">
    <cofactor evidence="10">
        <name>FAD</name>
        <dbReference type="ChEBI" id="CHEBI:57692"/>
    </cofactor>
    <text evidence="10">Binds 1 FAD per subunit.</text>
</comment>
<evidence type="ECO:0000259" key="13">
    <source>
        <dbReference type="Pfam" id="PF13192"/>
    </source>
</evidence>
<keyword evidence="4 10" id="KW-0274">FAD</keyword>
<feature type="domain" description="Thioredoxin-like fold" evidence="13">
    <location>
        <begin position="122"/>
        <end position="184"/>
    </location>
</feature>
<organism evidence="14 15">
    <name type="scientific">Actinobaculum massiliense ACS-171-V-Col2</name>
    <dbReference type="NCBI Taxonomy" id="883066"/>
    <lineage>
        <taxon>Bacteria</taxon>
        <taxon>Bacillati</taxon>
        <taxon>Actinomycetota</taxon>
        <taxon>Actinomycetes</taxon>
        <taxon>Actinomycetales</taxon>
        <taxon>Actinomycetaceae</taxon>
        <taxon>Actinobaculum</taxon>
    </lineage>
</organism>
<comment type="catalytic activity">
    <reaction evidence="9">
        <text>[thioredoxin]-dithiol + NADP(+) = [thioredoxin]-disulfide + NADPH + H(+)</text>
        <dbReference type="Rhea" id="RHEA:20345"/>
        <dbReference type="Rhea" id="RHEA-COMP:10698"/>
        <dbReference type="Rhea" id="RHEA-COMP:10700"/>
        <dbReference type="ChEBI" id="CHEBI:15378"/>
        <dbReference type="ChEBI" id="CHEBI:29950"/>
        <dbReference type="ChEBI" id="CHEBI:50058"/>
        <dbReference type="ChEBI" id="CHEBI:57783"/>
        <dbReference type="ChEBI" id="CHEBI:58349"/>
        <dbReference type="EC" id="1.8.1.9"/>
    </reaction>
</comment>
<keyword evidence="5" id="KW-0560">Oxidoreductase</keyword>
<dbReference type="GO" id="GO:0051287">
    <property type="term" value="F:NAD binding"/>
    <property type="evidence" value="ECO:0007669"/>
    <property type="project" value="InterPro"/>
</dbReference>
<evidence type="ECO:0000256" key="9">
    <source>
        <dbReference type="ARBA" id="ARBA00048132"/>
    </source>
</evidence>
<comment type="subunit">
    <text evidence="2">Homodimer.</text>
</comment>
<dbReference type="GO" id="GO:0004791">
    <property type="term" value="F:thioredoxin-disulfide reductase (NADPH) activity"/>
    <property type="evidence" value="ECO:0007669"/>
    <property type="project" value="UniProtKB-EC"/>
</dbReference>
<dbReference type="PROSITE" id="PS51354">
    <property type="entry name" value="GLUTAREDOXIN_2"/>
    <property type="match status" value="1"/>
</dbReference>
<evidence type="ECO:0000256" key="6">
    <source>
        <dbReference type="ARBA" id="ARBA00023027"/>
    </source>
</evidence>
<dbReference type="InterPro" id="IPR036249">
    <property type="entry name" value="Thioredoxin-like_sf"/>
</dbReference>
<keyword evidence="15" id="KW-1185">Reference proteome</keyword>
<keyword evidence="6" id="KW-0520">NAD</keyword>
<dbReference type="RefSeq" id="WP_007000404.1">
    <property type="nucleotide sequence ID" value="NZ_JH992955.1"/>
</dbReference>
<dbReference type="SUPFAM" id="SSF52833">
    <property type="entry name" value="Thioredoxin-like"/>
    <property type="match status" value="2"/>
</dbReference>
<dbReference type="PRINTS" id="PR00368">
    <property type="entry name" value="FADPNR"/>
</dbReference>
<dbReference type="eggNOG" id="COG3634">
    <property type="taxonomic scope" value="Bacteria"/>
</dbReference>
<gene>
    <name evidence="14" type="ORF">HMPREF9233_00186</name>
</gene>
<protein>
    <submittedName>
        <fullName evidence="14">Alkyl hydroperoxide reductase, F subunit</fullName>
    </submittedName>
</protein>
<evidence type="ECO:0000256" key="11">
    <source>
        <dbReference type="PIRSR" id="PIRSR000238-2"/>
    </source>
</evidence>
<evidence type="ECO:0000256" key="7">
    <source>
        <dbReference type="ARBA" id="ARBA00023157"/>
    </source>
</evidence>
<accession>K9EHF6</accession>
<dbReference type="STRING" id="202789.GCA_001457435_00259"/>
<dbReference type="InterPro" id="IPR008255">
    <property type="entry name" value="Pyr_nucl-diS_OxRdtase_2_AS"/>
</dbReference>
<dbReference type="GO" id="GO:0050660">
    <property type="term" value="F:flavin adenine dinucleotide binding"/>
    <property type="evidence" value="ECO:0007669"/>
    <property type="project" value="InterPro"/>
</dbReference>
<dbReference type="PATRIC" id="fig|883066.3.peg.188"/>
<feature type="domain" description="FAD/NAD(P)-binding" evidence="12">
    <location>
        <begin position="242"/>
        <end position="530"/>
    </location>
</feature>
<dbReference type="Gene3D" id="3.40.30.80">
    <property type="match status" value="1"/>
</dbReference>
<evidence type="ECO:0000256" key="3">
    <source>
        <dbReference type="ARBA" id="ARBA00022630"/>
    </source>
</evidence>
<evidence type="ECO:0000256" key="5">
    <source>
        <dbReference type="ARBA" id="ARBA00023002"/>
    </source>
</evidence>
<dbReference type="InterPro" id="IPR012081">
    <property type="entry name" value="Alkyl_hydroperoxide_Rdtase_suF"/>
</dbReference>
<dbReference type="PRINTS" id="PR00469">
    <property type="entry name" value="PNDRDTASEII"/>
</dbReference>
<evidence type="ECO:0000313" key="14">
    <source>
        <dbReference type="EMBL" id="EKU96098.1"/>
    </source>
</evidence>
<keyword evidence="3" id="KW-0285">Flavoprotein</keyword>
<reference evidence="14 15" key="1">
    <citation type="submission" date="2012-09" db="EMBL/GenBank/DDBJ databases">
        <title>The Genome Sequence of Actinobaculum massiliae ACS-171-V-COL2.</title>
        <authorList>
            <consortium name="The Broad Institute Genome Sequencing Platform"/>
            <person name="Earl A."/>
            <person name="Ward D."/>
            <person name="Feldgarden M."/>
            <person name="Gevers D."/>
            <person name="Saerens B."/>
            <person name="Vaneechoutte M."/>
            <person name="Walker B."/>
            <person name="Young S.K."/>
            <person name="Zeng Q."/>
            <person name="Gargeya S."/>
            <person name="Fitzgerald M."/>
            <person name="Haas B."/>
            <person name="Abouelleil A."/>
            <person name="Alvarado L."/>
            <person name="Arachchi H.M."/>
            <person name="Berlin A."/>
            <person name="Chapman S.B."/>
            <person name="Goldberg J."/>
            <person name="Griggs A."/>
            <person name="Gujja S."/>
            <person name="Hansen M."/>
            <person name="Howarth C."/>
            <person name="Imamovic A."/>
            <person name="Larimer J."/>
            <person name="McCowen C."/>
            <person name="Montmayeur A."/>
            <person name="Murphy C."/>
            <person name="Neiman D."/>
            <person name="Pearson M."/>
            <person name="Priest M."/>
            <person name="Roberts A."/>
            <person name="Saif S."/>
            <person name="Shea T."/>
            <person name="Sisk P."/>
            <person name="Sykes S."/>
            <person name="Wortman J."/>
            <person name="Nusbaum C."/>
            <person name="Birren B."/>
        </authorList>
    </citation>
    <scope>NUCLEOTIDE SEQUENCE [LARGE SCALE GENOMIC DNA]</scope>
    <source>
        <strain evidence="15">ACS-171-V-Col2</strain>
    </source>
</reference>
<evidence type="ECO:0000313" key="15">
    <source>
        <dbReference type="Proteomes" id="UP000009888"/>
    </source>
</evidence>
<comment type="caution">
    <text evidence="14">The sequence shown here is derived from an EMBL/GenBank/DDBJ whole genome shotgun (WGS) entry which is preliminary data.</text>
</comment>
<keyword evidence="8 11" id="KW-0676">Redox-active center</keyword>
<dbReference type="EMBL" id="AGWL01000001">
    <property type="protein sequence ID" value="EKU96098.1"/>
    <property type="molecule type" value="Genomic_DNA"/>
</dbReference>
<dbReference type="PANTHER" id="PTHR48105">
    <property type="entry name" value="THIOREDOXIN REDUCTASE 1-RELATED-RELATED"/>
    <property type="match status" value="1"/>
</dbReference>
<name>K9EHF6_9ACTO</name>
<dbReference type="InterPro" id="IPR044142">
    <property type="entry name" value="AhpF_NTD_N"/>
</dbReference>
<dbReference type="Pfam" id="PF07992">
    <property type="entry name" value="Pyr_redox_2"/>
    <property type="match status" value="1"/>
</dbReference>
<dbReference type="CDD" id="cd03026">
    <property type="entry name" value="AhpF_NTD_C"/>
    <property type="match status" value="1"/>
</dbReference>
<dbReference type="AlphaFoldDB" id="K9EHF6"/>
<dbReference type="NCBIfam" id="TIGR03140">
    <property type="entry name" value="AhpF"/>
    <property type="match status" value="1"/>
</dbReference>
<evidence type="ECO:0000256" key="2">
    <source>
        <dbReference type="ARBA" id="ARBA00011738"/>
    </source>
</evidence>
<evidence type="ECO:0000259" key="12">
    <source>
        <dbReference type="Pfam" id="PF07992"/>
    </source>
</evidence>
<keyword evidence="7 11" id="KW-1015">Disulfide bond</keyword>
<feature type="binding site" evidence="10">
    <location>
        <begin position="504"/>
        <end position="514"/>
    </location>
    <ligand>
        <name>FAD</name>
        <dbReference type="ChEBI" id="CHEBI:57692"/>
    </ligand>
</feature>
<dbReference type="GO" id="GO:0000302">
    <property type="term" value="P:response to reactive oxygen species"/>
    <property type="evidence" value="ECO:0007669"/>
    <property type="project" value="InterPro"/>
</dbReference>
<comment type="similarity">
    <text evidence="1">Belongs to the class-II pyridine nucleotide-disulfide oxidoreductase family.</text>
</comment>
<proteinExistence type="inferred from homology"/>